<feature type="non-terminal residue" evidence="1">
    <location>
        <position position="220"/>
    </location>
</feature>
<reference evidence="1" key="1">
    <citation type="submission" date="2021-01" db="EMBL/GenBank/DDBJ databases">
        <authorList>
            <person name="Corre E."/>
            <person name="Pelletier E."/>
            <person name="Niang G."/>
            <person name="Scheremetjew M."/>
            <person name="Finn R."/>
            <person name="Kale V."/>
            <person name="Holt S."/>
            <person name="Cochrane G."/>
            <person name="Meng A."/>
            <person name="Brown T."/>
            <person name="Cohen L."/>
        </authorList>
    </citation>
    <scope>NUCLEOTIDE SEQUENCE</scope>
    <source>
        <strain evidence="1">CCMP3303</strain>
    </source>
</reference>
<organism evidence="1">
    <name type="scientific">Minutocellus polymorphus</name>
    <dbReference type="NCBI Taxonomy" id="265543"/>
    <lineage>
        <taxon>Eukaryota</taxon>
        <taxon>Sar</taxon>
        <taxon>Stramenopiles</taxon>
        <taxon>Ochrophyta</taxon>
        <taxon>Bacillariophyta</taxon>
        <taxon>Mediophyceae</taxon>
        <taxon>Cymatosirophycidae</taxon>
        <taxon>Cymatosirales</taxon>
        <taxon>Cymatosiraceae</taxon>
        <taxon>Minutocellus</taxon>
    </lineage>
</organism>
<evidence type="ECO:0000313" key="1">
    <source>
        <dbReference type="EMBL" id="CAD8366426.1"/>
    </source>
</evidence>
<dbReference type="AlphaFoldDB" id="A0A7S0FL18"/>
<sequence length="220" mass="24544">MPPCHIALVGDSDVSRWPPELFPSPPSSAWSVVRNGLPGACLEEITGLVAKIVADIAMESNDKGQNERKKNPLMMLVMCAGENDIGQGYSIDKIIRSFERVLDECFAFDMTMSKLILFLGPKLEPWLSTDHSSRKQYIKLSKAFQRAIERHKRKGDIFYIDCSLMFCGDSANVPGAITARAKAEERYFLNDGLHLSNEGYTIWKKVIEAEVGKILDASTN</sequence>
<dbReference type="Gene3D" id="3.40.50.1110">
    <property type="entry name" value="SGNH hydrolase"/>
    <property type="match status" value="1"/>
</dbReference>
<proteinExistence type="predicted"/>
<protein>
    <recommendedName>
        <fullName evidence="2">SGNH hydrolase-type esterase domain-containing protein</fullName>
    </recommendedName>
</protein>
<evidence type="ECO:0008006" key="2">
    <source>
        <dbReference type="Google" id="ProtNLM"/>
    </source>
</evidence>
<dbReference type="InterPro" id="IPR036514">
    <property type="entry name" value="SGNH_hydro_sf"/>
</dbReference>
<accession>A0A7S0FL18</accession>
<dbReference type="SUPFAM" id="SSF52266">
    <property type="entry name" value="SGNH hydrolase"/>
    <property type="match status" value="1"/>
</dbReference>
<gene>
    <name evidence="1" type="ORF">MPOL1434_LOCUS3914</name>
</gene>
<dbReference type="EMBL" id="HBEJ01006616">
    <property type="protein sequence ID" value="CAD8366426.1"/>
    <property type="molecule type" value="Transcribed_RNA"/>
</dbReference>
<name>A0A7S0FL18_9STRA</name>